<dbReference type="PROSITE" id="PS00086">
    <property type="entry name" value="CYTOCHROME_P450"/>
    <property type="match status" value="1"/>
</dbReference>
<dbReference type="Proteomes" id="UP001369086">
    <property type="component" value="Unassembled WGS sequence"/>
</dbReference>
<organism evidence="8 9">
    <name type="scientific">Huso huso</name>
    <name type="common">Beluga</name>
    <name type="synonym">Acipenser huso</name>
    <dbReference type="NCBI Taxonomy" id="61971"/>
    <lineage>
        <taxon>Eukaryota</taxon>
        <taxon>Metazoa</taxon>
        <taxon>Chordata</taxon>
        <taxon>Craniata</taxon>
        <taxon>Vertebrata</taxon>
        <taxon>Euteleostomi</taxon>
        <taxon>Actinopterygii</taxon>
        <taxon>Chondrostei</taxon>
        <taxon>Acipenseriformes</taxon>
        <taxon>Acipenseridae</taxon>
        <taxon>Huso</taxon>
    </lineage>
</organism>
<evidence type="ECO:0000313" key="9">
    <source>
        <dbReference type="Proteomes" id="UP001369086"/>
    </source>
</evidence>
<dbReference type="SUPFAM" id="SSF48264">
    <property type="entry name" value="Cytochrome P450"/>
    <property type="match status" value="1"/>
</dbReference>
<dbReference type="EMBL" id="JAHFZB010000010">
    <property type="protein sequence ID" value="KAK6484510.1"/>
    <property type="molecule type" value="Genomic_DNA"/>
</dbReference>
<keyword evidence="5 6" id="KW-0408">Iron</keyword>
<evidence type="ECO:0000256" key="3">
    <source>
        <dbReference type="ARBA" id="ARBA00022617"/>
    </source>
</evidence>
<keyword evidence="6" id="KW-0560">Oxidoreductase</keyword>
<protein>
    <submittedName>
        <fullName evidence="8">Cytochrome P450 2J2-like isoform X1</fullName>
    </submittedName>
</protein>
<reference evidence="8 9" key="1">
    <citation type="submission" date="2021-05" db="EMBL/GenBank/DDBJ databases">
        <authorList>
            <person name="Zahm M."/>
            <person name="Klopp C."/>
            <person name="Cabau C."/>
            <person name="Kuhl H."/>
            <person name="Suciu R."/>
            <person name="Ciorpac M."/>
            <person name="Holostenco D."/>
            <person name="Gessner J."/>
            <person name="Wuertz S."/>
            <person name="Hohne C."/>
            <person name="Stock M."/>
            <person name="Gislard M."/>
            <person name="Lluch J."/>
            <person name="Milhes M."/>
            <person name="Lampietro C."/>
            <person name="Lopez Roques C."/>
            <person name="Donnadieu C."/>
            <person name="Du K."/>
            <person name="Schartl M."/>
            <person name="Guiguen Y."/>
        </authorList>
    </citation>
    <scope>NUCLEOTIDE SEQUENCE [LARGE SCALE GENOMIC DNA]</scope>
    <source>
        <strain evidence="8">Hh-F2</strain>
        <tissue evidence="8">Blood</tissue>
    </source>
</reference>
<evidence type="ECO:0000256" key="1">
    <source>
        <dbReference type="ARBA" id="ARBA00001971"/>
    </source>
</evidence>
<evidence type="ECO:0000256" key="5">
    <source>
        <dbReference type="ARBA" id="ARBA00023004"/>
    </source>
</evidence>
<sequence>MSLFCLWESLDLRGVLIFLFLLLLMLDTVKNWKPRNFPPGPWPVPFLGNIFNIDSKQPHIYLTKLRRQVGQGRSVGRETKLEEAFQPRPFSARPFSPLADRITGDLGSLVMTNGHMWKKQRRFALTTLKNFGVGKKILESTILEEIRHLQETIEEEQGRPFDPHFIFNNAVSNIICCLVFGHRFEYGDGHFQKILHMIFESMYLEGSIWATLYDAFPTVMEFLPGGHQKVISNYEQITAFLREEIKQHRQDWDPSAHRDYIDCYLGEIEKSKDDVEAGFHERNLCYTTLDLFAAGTETTSTTLRWAVLHLMKYPQIQEKVQAEIDSVIGQARQPSMEDKPNMPYTDAVIHEVQRMGNVAPLSLPHMTTEDTTLGGYFIPKGTEVIPNLTSVLFDKNEWQTPDTFNLGHFLDAEGQFVRRDAFLPFSAGNRVCLGEQLARMELFLFLTSFLQKYTFSCPEGVEPSFKFQVGVTLSPQDFKICAVCR</sequence>
<evidence type="ECO:0000256" key="7">
    <source>
        <dbReference type="SAM" id="Phobius"/>
    </source>
</evidence>
<dbReference type="InterPro" id="IPR002401">
    <property type="entry name" value="Cyt_P450_E_grp-I"/>
</dbReference>
<dbReference type="PRINTS" id="PR00385">
    <property type="entry name" value="P450"/>
</dbReference>
<dbReference type="CDD" id="cd11026">
    <property type="entry name" value="CYP2"/>
    <property type="match status" value="1"/>
</dbReference>
<comment type="cofactor">
    <cofactor evidence="1">
        <name>heme</name>
        <dbReference type="ChEBI" id="CHEBI:30413"/>
    </cofactor>
</comment>
<feature type="transmembrane region" description="Helical" evidence="7">
    <location>
        <begin position="12"/>
        <end position="29"/>
    </location>
</feature>
<comment type="similarity">
    <text evidence="2 6">Belongs to the cytochrome P450 family.</text>
</comment>
<gene>
    <name evidence="8" type="ORF">HHUSO_G12281</name>
</gene>
<dbReference type="InterPro" id="IPR017972">
    <property type="entry name" value="Cyt_P450_CS"/>
</dbReference>
<proteinExistence type="inferred from homology"/>
<dbReference type="Gene3D" id="1.10.630.10">
    <property type="entry name" value="Cytochrome P450"/>
    <property type="match status" value="1"/>
</dbReference>
<keyword evidence="7" id="KW-0812">Transmembrane</keyword>
<keyword evidence="3 6" id="KW-0349">Heme</keyword>
<evidence type="ECO:0000256" key="2">
    <source>
        <dbReference type="ARBA" id="ARBA00010617"/>
    </source>
</evidence>
<accession>A0ABR0ZJ79</accession>
<keyword evidence="9" id="KW-1185">Reference proteome</keyword>
<evidence type="ECO:0000313" key="8">
    <source>
        <dbReference type="EMBL" id="KAK6484510.1"/>
    </source>
</evidence>
<evidence type="ECO:0000256" key="6">
    <source>
        <dbReference type="RuleBase" id="RU000461"/>
    </source>
</evidence>
<name>A0ABR0ZJ79_HUSHU</name>
<keyword evidence="6" id="KW-0503">Monooxygenase</keyword>
<keyword evidence="4 6" id="KW-0479">Metal-binding</keyword>
<dbReference type="PRINTS" id="PR00463">
    <property type="entry name" value="EP450I"/>
</dbReference>
<dbReference type="Pfam" id="PF00067">
    <property type="entry name" value="p450"/>
    <property type="match status" value="1"/>
</dbReference>
<dbReference type="InterPro" id="IPR001128">
    <property type="entry name" value="Cyt_P450"/>
</dbReference>
<keyword evidence="7" id="KW-1133">Transmembrane helix</keyword>
<keyword evidence="7" id="KW-0472">Membrane</keyword>
<dbReference type="PANTHER" id="PTHR24300:SF177">
    <property type="entry name" value="CYTOCHROME P450 2J2"/>
    <property type="match status" value="1"/>
</dbReference>
<comment type="caution">
    <text evidence="8">The sequence shown here is derived from an EMBL/GenBank/DDBJ whole genome shotgun (WGS) entry which is preliminary data.</text>
</comment>
<dbReference type="InterPro" id="IPR036396">
    <property type="entry name" value="Cyt_P450_sf"/>
</dbReference>
<evidence type="ECO:0000256" key="4">
    <source>
        <dbReference type="ARBA" id="ARBA00022723"/>
    </source>
</evidence>
<dbReference type="InterPro" id="IPR050182">
    <property type="entry name" value="Cytochrome_P450_fam2"/>
</dbReference>
<dbReference type="PANTHER" id="PTHR24300">
    <property type="entry name" value="CYTOCHROME P450 508A4-RELATED"/>
    <property type="match status" value="1"/>
</dbReference>